<feature type="region of interest" description="Disordered" evidence="1">
    <location>
        <begin position="110"/>
        <end position="143"/>
    </location>
</feature>
<protein>
    <submittedName>
        <fullName evidence="2">Uncharacterized protein</fullName>
    </submittedName>
</protein>
<evidence type="ECO:0000313" key="2">
    <source>
        <dbReference type="EMBL" id="LAA31230.1"/>
    </source>
</evidence>
<dbReference type="AlphaFoldDB" id="A0A2H6NF64"/>
<dbReference type="EMBL" id="IACI01091572">
    <property type="protein sequence ID" value="LAA31230.1"/>
    <property type="molecule type" value="Transcribed_RNA"/>
</dbReference>
<feature type="compositionally biased region" description="Basic residues" evidence="1">
    <location>
        <begin position="18"/>
        <end position="33"/>
    </location>
</feature>
<name>A0A2H6NF64_9SAUR</name>
<accession>A0A2H6NF64</accession>
<organism evidence="2">
    <name type="scientific">Micrurus carvalhoi</name>
    <dbReference type="NCBI Taxonomy" id="3147026"/>
    <lineage>
        <taxon>Eukaryota</taxon>
        <taxon>Metazoa</taxon>
        <taxon>Chordata</taxon>
        <taxon>Craniata</taxon>
        <taxon>Vertebrata</taxon>
        <taxon>Euteleostomi</taxon>
        <taxon>Lepidosauria</taxon>
        <taxon>Squamata</taxon>
        <taxon>Bifurcata</taxon>
        <taxon>Unidentata</taxon>
        <taxon>Episquamata</taxon>
        <taxon>Toxicofera</taxon>
        <taxon>Serpentes</taxon>
        <taxon>Colubroidea</taxon>
        <taxon>Elapidae</taxon>
        <taxon>Elapinae</taxon>
        <taxon>Micrurus</taxon>
    </lineage>
</organism>
<reference evidence="2" key="1">
    <citation type="submission" date="2017-07" db="EMBL/GenBank/DDBJ databases">
        <authorList>
            <person name="Mikheyev A."/>
            <person name="Grau M."/>
        </authorList>
    </citation>
    <scope>NUCLEOTIDE SEQUENCE</scope>
    <source>
        <tissue evidence="2">Venom_gland</tissue>
    </source>
</reference>
<feature type="compositionally biased region" description="Basic and acidic residues" evidence="1">
    <location>
        <begin position="110"/>
        <end position="133"/>
    </location>
</feature>
<proteinExistence type="predicted"/>
<dbReference type="EMBL" id="IACI01091574">
    <property type="protein sequence ID" value="LAA31232.1"/>
    <property type="molecule type" value="Transcribed_RNA"/>
</dbReference>
<sequence>MFFDNFFRNVPRVLFSNPKKRPSRSSSSKTKKRTTSEAMLSFHALESEKLKIFNQYNIHTHLKSKNPLRQKLVHPKNKIPRHKLSTVIHAHYRRTNPSGQDTAVHLHMKERGHSFEDSKTHIERTSSLKERSKMPVTLRLNSP</sequence>
<reference evidence="2" key="2">
    <citation type="submission" date="2017-12" db="EMBL/GenBank/DDBJ databases">
        <title>Coralsnake Venomics: Analyses of Venom Gland Transcriptomes and Proteomes of Six Brazilian Taxa.</title>
        <authorList>
            <person name="Aird S.D."/>
            <person name="Jorge da Silva N."/>
            <person name="Qiu L."/>
            <person name="Villar-Briones A."/>
            <person name="Aparecida-Saddi V."/>
            <person name="Campos-Telles M.P."/>
            <person name="Grau M."/>
            <person name="Mikheyev A.S."/>
        </authorList>
    </citation>
    <scope>NUCLEOTIDE SEQUENCE</scope>
    <source>
        <tissue evidence="2">Venom_gland</tissue>
    </source>
</reference>
<evidence type="ECO:0000256" key="1">
    <source>
        <dbReference type="SAM" id="MobiDB-lite"/>
    </source>
</evidence>
<feature type="region of interest" description="Disordered" evidence="1">
    <location>
        <begin position="16"/>
        <end position="36"/>
    </location>
</feature>